<dbReference type="AlphaFoldDB" id="A0A6J5Z6F4"/>
<feature type="transmembrane region" description="Helical" evidence="1">
    <location>
        <begin position="6"/>
        <end position="26"/>
    </location>
</feature>
<evidence type="ECO:0000313" key="2">
    <source>
        <dbReference type="EMBL" id="CAB4336978.1"/>
    </source>
</evidence>
<name>A0A6J5Z6F4_9ZZZZ</name>
<gene>
    <name evidence="2" type="ORF">UFOPK3522_00262</name>
</gene>
<keyword evidence="1" id="KW-1133">Transmembrane helix</keyword>
<dbReference type="EMBL" id="CAESAO010000011">
    <property type="protein sequence ID" value="CAB4336978.1"/>
    <property type="molecule type" value="Genomic_DNA"/>
</dbReference>
<accession>A0A6J5Z6F4</accession>
<keyword evidence="1" id="KW-0812">Transmembrane</keyword>
<evidence type="ECO:0000256" key="1">
    <source>
        <dbReference type="SAM" id="Phobius"/>
    </source>
</evidence>
<keyword evidence="1" id="KW-0472">Membrane</keyword>
<protein>
    <submittedName>
        <fullName evidence="2">Unannotated protein</fullName>
    </submittedName>
</protein>
<organism evidence="2">
    <name type="scientific">freshwater metagenome</name>
    <dbReference type="NCBI Taxonomy" id="449393"/>
    <lineage>
        <taxon>unclassified sequences</taxon>
        <taxon>metagenomes</taxon>
        <taxon>ecological metagenomes</taxon>
    </lineage>
</organism>
<sequence>MKGNFLGYTIAFVLGVMLSGMVKGLVSKNQA</sequence>
<reference evidence="2" key="1">
    <citation type="submission" date="2020-05" db="EMBL/GenBank/DDBJ databases">
        <authorList>
            <person name="Chiriac C."/>
            <person name="Salcher M."/>
            <person name="Ghai R."/>
            <person name="Kavagutti S V."/>
        </authorList>
    </citation>
    <scope>NUCLEOTIDE SEQUENCE</scope>
</reference>
<proteinExistence type="predicted"/>